<dbReference type="OrthoDB" id="2157595at2759"/>
<dbReference type="Proteomes" id="UP000037035">
    <property type="component" value="Unassembled WGS sequence"/>
</dbReference>
<evidence type="ECO:0000313" key="2">
    <source>
        <dbReference type="Proteomes" id="UP000037035"/>
    </source>
</evidence>
<organism evidence="1 2">
    <name type="scientific">Puccinia sorghi</name>
    <dbReference type="NCBI Taxonomy" id="27349"/>
    <lineage>
        <taxon>Eukaryota</taxon>
        <taxon>Fungi</taxon>
        <taxon>Dikarya</taxon>
        <taxon>Basidiomycota</taxon>
        <taxon>Pucciniomycotina</taxon>
        <taxon>Pucciniomycetes</taxon>
        <taxon>Pucciniales</taxon>
        <taxon>Pucciniaceae</taxon>
        <taxon>Puccinia</taxon>
    </lineage>
</organism>
<name>A0A0L6VBL7_9BASI</name>
<keyword evidence="2" id="KW-1185">Reference proteome</keyword>
<dbReference type="PANTHER" id="PTHR33324">
    <property type="entry name" value="EXPRESSED PROTEIN"/>
    <property type="match status" value="1"/>
</dbReference>
<accession>A0A0L6VBL7</accession>
<protein>
    <submittedName>
        <fullName evidence="1">Uncharacterized protein</fullName>
    </submittedName>
</protein>
<reference evidence="1 2" key="1">
    <citation type="submission" date="2015-08" db="EMBL/GenBank/DDBJ databases">
        <title>Next Generation Sequencing and Analysis of the Genome of Puccinia sorghi L Schw, the Causal Agent of Maize Common Rust.</title>
        <authorList>
            <person name="Rochi L."/>
            <person name="Burguener G."/>
            <person name="Darino M."/>
            <person name="Turjanski A."/>
            <person name="Kreff E."/>
            <person name="Dieguez M.J."/>
            <person name="Sacco F."/>
        </authorList>
    </citation>
    <scope>NUCLEOTIDE SEQUENCE [LARGE SCALE GENOMIC DNA]</scope>
    <source>
        <strain evidence="1 2">RO10H11247</strain>
    </source>
</reference>
<evidence type="ECO:0000313" key="1">
    <source>
        <dbReference type="EMBL" id="KNZ58109.1"/>
    </source>
</evidence>
<proteinExistence type="predicted"/>
<comment type="caution">
    <text evidence="1">The sequence shown here is derived from an EMBL/GenBank/DDBJ whole genome shotgun (WGS) entry which is preliminary data.</text>
</comment>
<dbReference type="PANTHER" id="PTHR33324:SF2">
    <property type="entry name" value="MYB_SANT-LIKE DNA-BINDING DOMAIN-CONTAINING PROTEIN"/>
    <property type="match status" value="1"/>
</dbReference>
<sequence>MVDAGITHQDTKGISTKIQELQASYTKVNNVLCGTGAGILDEDVQDGSTTLLAALTNMCRYWDVLHPIMGAQTCANPPVMSDGEATGKSRRRR</sequence>
<dbReference type="EMBL" id="LAVV01006836">
    <property type="protein sequence ID" value="KNZ58109.1"/>
    <property type="molecule type" value="Genomic_DNA"/>
</dbReference>
<dbReference type="AlphaFoldDB" id="A0A0L6VBL7"/>
<dbReference type="VEuPathDB" id="FungiDB:VP01_199g16"/>
<gene>
    <name evidence="1" type="ORF">VP01_199g16</name>
</gene>